<dbReference type="AlphaFoldDB" id="C0NT31"/>
<dbReference type="InParanoid" id="C0NT31"/>
<organism evidence="2 3">
    <name type="scientific">Ajellomyces capsulatus (strain G186AR / H82 / ATCC MYA-2454 / RMSCC 2432)</name>
    <name type="common">Darling's disease fungus</name>
    <name type="synonym">Histoplasma capsulatum</name>
    <dbReference type="NCBI Taxonomy" id="447093"/>
    <lineage>
        <taxon>Eukaryota</taxon>
        <taxon>Fungi</taxon>
        <taxon>Dikarya</taxon>
        <taxon>Ascomycota</taxon>
        <taxon>Pezizomycotina</taxon>
        <taxon>Eurotiomycetes</taxon>
        <taxon>Eurotiomycetidae</taxon>
        <taxon>Onygenales</taxon>
        <taxon>Ajellomycetaceae</taxon>
        <taxon>Histoplasma</taxon>
    </lineage>
</organism>
<evidence type="ECO:0000313" key="3">
    <source>
        <dbReference type="Proteomes" id="UP000001631"/>
    </source>
</evidence>
<proteinExistence type="predicted"/>
<feature type="compositionally biased region" description="Basic and acidic residues" evidence="1">
    <location>
        <begin position="27"/>
        <end position="36"/>
    </location>
</feature>
<reference evidence="2" key="1">
    <citation type="submission" date="2009-02" db="EMBL/GenBank/DDBJ databases">
        <title>The Genome Sequence of Ajellomyces capsulatus strain G186AR.</title>
        <authorList>
            <consortium name="The Broad Institute Genome Sequencing Platform"/>
            <person name="Champion M."/>
            <person name="Cuomo C."/>
            <person name="Ma L.-J."/>
            <person name="Henn M.R."/>
            <person name="Sil A."/>
            <person name="Goldman B."/>
            <person name="Young S.K."/>
            <person name="Kodira C.D."/>
            <person name="Zeng Q."/>
            <person name="Koehrsen M."/>
            <person name="Alvarado L."/>
            <person name="Berlin A."/>
            <person name="Borenstein D."/>
            <person name="Chen Z."/>
            <person name="Engels R."/>
            <person name="Freedman E."/>
            <person name="Gellesch M."/>
            <person name="Goldberg J."/>
            <person name="Griggs A."/>
            <person name="Gujja S."/>
            <person name="Heiman D."/>
            <person name="Hepburn T."/>
            <person name="Howarth C."/>
            <person name="Jen D."/>
            <person name="Larson L."/>
            <person name="Lewis B."/>
            <person name="Mehta T."/>
            <person name="Park D."/>
            <person name="Pearson M."/>
            <person name="Roberts A."/>
            <person name="Saif S."/>
            <person name="Shea T."/>
            <person name="Shenoy N."/>
            <person name="Sisk P."/>
            <person name="Stolte C."/>
            <person name="Sykes S."/>
            <person name="Walk T."/>
            <person name="White J."/>
            <person name="Yandava C."/>
            <person name="Klein B."/>
            <person name="McEwen J.G."/>
            <person name="Puccia R."/>
            <person name="Goldman G.H."/>
            <person name="Felipe M.S."/>
            <person name="Nino-Vega G."/>
            <person name="San-Blas G."/>
            <person name="Taylor J."/>
            <person name="Mendoza L."/>
            <person name="Galagan J."/>
            <person name="Nusbaum C."/>
            <person name="Birren B."/>
        </authorList>
    </citation>
    <scope>NUCLEOTIDE SEQUENCE</scope>
    <source>
        <strain evidence="2">G186AR</strain>
    </source>
</reference>
<name>C0NT31_AJECG</name>
<feature type="region of interest" description="Disordered" evidence="1">
    <location>
        <begin position="1"/>
        <end position="36"/>
    </location>
</feature>
<protein>
    <submittedName>
        <fullName evidence="2">Uncharacterized protein</fullName>
    </submittedName>
</protein>
<evidence type="ECO:0000313" key="2">
    <source>
        <dbReference type="EMBL" id="EEH05192.1"/>
    </source>
</evidence>
<sequence>MTAAYESAPDTRLPDGGVAGGGGGGRKCREEDRRGEERRGEEVIVYAADGEEVERCWEKRATMAVEVVVVRLLLAESRKSPLEQAVPRITFRLLLSALGQHRVSGGRNKVSNAVSTVKYTTVVNFTANFLAGPASKMKMFSTVSHLDLKRLVDGGAPCYNKTGLGRGSLCLSSLSQQFKPQRQIECPAIKV</sequence>
<dbReference type="RefSeq" id="XP_045285673.1">
    <property type="nucleotide sequence ID" value="XM_045433360.1"/>
</dbReference>
<evidence type="ECO:0000256" key="1">
    <source>
        <dbReference type="SAM" id="MobiDB-lite"/>
    </source>
</evidence>
<dbReference type="HOGENOM" id="CLU_1421073_0_0_1"/>
<accession>C0NT31</accession>
<dbReference type="EMBL" id="GG663371">
    <property type="protein sequence ID" value="EEH05192.1"/>
    <property type="molecule type" value="Genomic_DNA"/>
</dbReference>
<dbReference type="Proteomes" id="UP000001631">
    <property type="component" value="Unassembled WGS sequence"/>
</dbReference>
<dbReference type="GeneID" id="69039327"/>
<keyword evidence="3" id="KW-1185">Reference proteome</keyword>
<gene>
    <name evidence="2" type="ORF">HCBG_06311</name>
</gene>